<feature type="transmembrane region" description="Helical" evidence="14">
    <location>
        <begin position="7"/>
        <end position="29"/>
    </location>
</feature>
<feature type="transmembrane region" description="Helical" evidence="14">
    <location>
        <begin position="437"/>
        <end position="463"/>
    </location>
</feature>
<dbReference type="RefSeq" id="WP_204792795.1">
    <property type="nucleotide sequence ID" value="NZ_JACSNQ010000003.1"/>
</dbReference>
<comment type="subcellular location">
    <subcellularLocation>
        <location evidence="1">Cell membrane</location>
        <topology evidence="1">Multi-pass membrane protein</topology>
    </subcellularLocation>
</comment>
<evidence type="ECO:0000313" key="15">
    <source>
        <dbReference type="EMBL" id="MBM6774437.1"/>
    </source>
</evidence>
<dbReference type="InterPro" id="IPR004703">
    <property type="entry name" value="PTS_sugar-sp_permease"/>
</dbReference>
<keyword evidence="3" id="KW-0813">Transport</keyword>
<evidence type="ECO:0000256" key="1">
    <source>
        <dbReference type="ARBA" id="ARBA00004651"/>
    </source>
</evidence>
<dbReference type="NCBIfam" id="NF006922">
    <property type="entry name" value="PRK09410.1-5"/>
    <property type="match status" value="1"/>
</dbReference>
<evidence type="ECO:0000256" key="14">
    <source>
        <dbReference type="SAM" id="Phobius"/>
    </source>
</evidence>
<evidence type="ECO:0000256" key="13">
    <source>
        <dbReference type="ARBA" id="ARBA00042859"/>
    </source>
</evidence>
<comment type="caution">
    <text evidence="15">The sequence shown here is derived from an EMBL/GenBank/DDBJ whole genome shotgun (WGS) entry which is preliminary data.</text>
</comment>
<reference evidence="15 16" key="1">
    <citation type="journal article" date="2021" name="Sci. Rep.">
        <title>The distribution of antibiotic resistance genes in chicken gut microbiota commensals.</title>
        <authorList>
            <person name="Juricova H."/>
            <person name="Matiasovicova J."/>
            <person name="Kubasova T."/>
            <person name="Cejkova D."/>
            <person name="Rychlik I."/>
        </authorList>
    </citation>
    <scope>NUCLEOTIDE SEQUENCE [LARGE SCALE GENOMIC DNA]</scope>
    <source>
        <strain evidence="15 16">An794</strain>
    </source>
</reference>
<feature type="transmembrane region" description="Helical" evidence="14">
    <location>
        <begin position="271"/>
        <end position="290"/>
    </location>
</feature>
<evidence type="ECO:0000256" key="8">
    <source>
        <dbReference type="ARBA" id="ARBA00022989"/>
    </source>
</evidence>
<feature type="transmembrane region" description="Helical" evidence="14">
    <location>
        <begin position="392"/>
        <end position="417"/>
    </location>
</feature>
<feature type="transmembrane region" description="Helical" evidence="14">
    <location>
        <begin position="332"/>
        <end position="353"/>
    </location>
</feature>
<accession>A0ABS2F0W3</accession>
<feature type="transmembrane region" description="Helical" evidence="14">
    <location>
        <begin position="120"/>
        <end position="141"/>
    </location>
</feature>
<keyword evidence="5" id="KW-0762">Sugar transport</keyword>
<dbReference type="NCBIfam" id="NF006920">
    <property type="entry name" value="PRK09410.1-2"/>
    <property type="match status" value="1"/>
</dbReference>
<comment type="similarity">
    <text evidence="11">Belongs to the UlaA family.</text>
</comment>
<evidence type="ECO:0000256" key="11">
    <source>
        <dbReference type="ARBA" id="ARBA00038218"/>
    </source>
</evidence>
<proteinExistence type="inferred from homology"/>
<dbReference type="EMBL" id="JACSNQ010000003">
    <property type="protein sequence ID" value="MBM6774437.1"/>
    <property type="molecule type" value="Genomic_DNA"/>
</dbReference>
<evidence type="ECO:0000256" key="5">
    <source>
        <dbReference type="ARBA" id="ARBA00022597"/>
    </source>
</evidence>
<name>A0ABS2F0W3_9ACTN</name>
<keyword evidence="4" id="KW-1003">Cell membrane</keyword>
<keyword evidence="9 14" id="KW-0472">Membrane</keyword>
<dbReference type="PANTHER" id="PTHR33843:SF4">
    <property type="entry name" value="ASCORBATE-SPECIFIC PTS SYSTEM EIIC COMPONENT"/>
    <property type="match status" value="1"/>
</dbReference>
<comment type="subunit">
    <text evidence="2">Homodimer.</text>
</comment>
<gene>
    <name evidence="15" type="ORF">H9X80_02580</name>
</gene>
<protein>
    <recommendedName>
        <fullName evidence="12">Ascorbate-specific PTS system EIIC component</fullName>
    </recommendedName>
    <alternativeName>
        <fullName evidence="13">Ascorbate-specific permease IIC component UlaA</fullName>
    </alternativeName>
</protein>
<dbReference type="InterPro" id="IPR051562">
    <property type="entry name" value="Ascorbate-PTS_EIIC"/>
</dbReference>
<evidence type="ECO:0000256" key="12">
    <source>
        <dbReference type="ARBA" id="ARBA00039702"/>
    </source>
</evidence>
<dbReference type="Pfam" id="PF03611">
    <property type="entry name" value="EIIC-GAT"/>
    <property type="match status" value="1"/>
</dbReference>
<feature type="transmembrane region" description="Helical" evidence="14">
    <location>
        <begin position="94"/>
        <end position="113"/>
    </location>
</feature>
<evidence type="ECO:0000256" key="2">
    <source>
        <dbReference type="ARBA" id="ARBA00011738"/>
    </source>
</evidence>
<evidence type="ECO:0000256" key="6">
    <source>
        <dbReference type="ARBA" id="ARBA00022683"/>
    </source>
</evidence>
<comment type="function">
    <text evidence="10">The phosphoenolpyruvate-dependent sugar phosphotransferase system (sugar PTS), a major carbohydrate active transport system, catalyzes the phosphorylation of incoming sugar substrates concomitantly with their translocation across the cell membrane. The enzyme II UlaABC PTS system is involved in ascorbate transport.</text>
</comment>
<evidence type="ECO:0000256" key="9">
    <source>
        <dbReference type="ARBA" id="ARBA00023136"/>
    </source>
</evidence>
<sequence>MDAVLDFVVNILSTPAILVGLLSLLGLALQGKPIEDIVTGTVKTIVGFLVLEAGSSFLQSGSLNAFGEVFNYAFNMQGVVPNNEAVVSMALNDFGQASAIIMCLGMILNIVLARFSRMPYIFLTGHHTLYMACMLAVVLSIGGLEGWSLYVAGGCLLGLIMVLSPAYCQPTFRKITGSDGIAFGHFGGIGYAFAGWVGHFFKGGKSTEDVNFPKRLIFLRDTTVSISITMMVLFVIVTGVAVGRGILGEDPTQFQYLNTLLNVGTETTTNWLVWSLTSGMSFAGGVYIILSGVRLIVGEIVPAFKGIAEKLVPGAKPAIDCPVCFPYAPNAVIIGFLTSFVAGIVGLVILTLINANITPVALILPGVVPHFFCGASAGVFGNAEGGLKGCIAGAFAHGLLITFLPAICMPVFTALGFTSATFSDADFSWMGILFGNLAQIIPGWPLLVVCIICFLLPIIYNIVAPKPKTQE</sequence>
<evidence type="ECO:0000256" key="7">
    <source>
        <dbReference type="ARBA" id="ARBA00022692"/>
    </source>
</evidence>
<evidence type="ECO:0000313" key="16">
    <source>
        <dbReference type="Proteomes" id="UP000712527"/>
    </source>
</evidence>
<keyword evidence="7 14" id="KW-0812">Transmembrane</keyword>
<dbReference type="NCBIfam" id="NF009553">
    <property type="entry name" value="PRK12997.1-5"/>
    <property type="match status" value="1"/>
</dbReference>
<evidence type="ECO:0000256" key="4">
    <source>
        <dbReference type="ARBA" id="ARBA00022475"/>
    </source>
</evidence>
<dbReference type="PANTHER" id="PTHR33843">
    <property type="entry name" value="ASCORBATE-SPECIFIC PTS SYSTEM EIIC COMPONENT"/>
    <property type="match status" value="1"/>
</dbReference>
<evidence type="ECO:0000256" key="10">
    <source>
        <dbReference type="ARBA" id="ARBA00037387"/>
    </source>
</evidence>
<feature type="transmembrane region" description="Helical" evidence="14">
    <location>
        <begin position="147"/>
        <end position="168"/>
    </location>
</feature>
<organism evidence="15 16">
    <name type="scientific">Olsenella profusa</name>
    <dbReference type="NCBI Taxonomy" id="138595"/>
    <lineage>
        <taxon>Bacteria</taxon>
        <taxon>Bacillati</taxon>
        <taxon>Actinomycetota</taxon>
        <taxon>Coriobacteriia</taxon>
        <taxon>Coriobacteriales</taxon>
        <taxon>Atopobiaceae</taxon>
        <taxon>Olsenella</taxon>
    </lineage>
</organism>
<keyword evidence="16" id="KW-1185">Reference proteome</keyword>
<evidence type="ECO:0000256" key="3">
    <source>
        <dbReference type="ARBA" id="ARBA00022448"/>
    </source>
</evidence>
<dbReference type="Proteomes" id="UP000712527">
    <property type="component" value="Unassembled WGS sequence"/>
</dbReference>
<keyword evidence="8 14" id="KW-1133">Transmembrane helix</keyword>
<keyword evidence="6" id="KW-0598">Phosphotransferase system</keyword>
<feature type="transmembrane region" description="Helical" evidence="14">
    <location>
        <begin position="224"/>
        <end position="247"/>
    </location>
</feature>